<comment type="cofactor">
    <cofactor evidence="2">
        <name>Mg(2+)</name>
        <dbReference type="ChEBI" id="CHEBI:18420"/>
    </cofactor>
</comment>
<keyword evidence="5" id="KW-0547">Nucleotide-binding</keyword>
<keyword evidence="9 12" id="KW-0413">Isomerase</keyword>
<keyword evidence="7" id="KW-0799">Topoisomerase</keyword>
<keyword evidence="8" id="KW-0238">DNA-binding</keyword>
<dbReference type="SUPFAM" id="SSF54211">
    <property type="entry name" value="Ribosomal protein S5 domain 2-like"/>
    <property type="match status" value="1"/>
</dbReference>
<organism evidence="12 13">
    <name type="scientific">Tenacibaculum phage pT24</name>
    <dbReference type="NCBI Taxonomy" id="1880590"/>
    <lineage>
        <taxon>Viruses</taxon>
        <taxon>Duplodnaviria</taxon>
        <taxon>Heunggongvirae</taxon>
        <taxon>Uroviricota</taxon>
        <taxon>Caudoviricetes</taxon>
        <taxon>Kungbxnavirus</taxon>
        <taxon>Kungbxnavirus pT24</taxon>
    </lineage>
</organism>
<dbReference type="Gene3D" id="3.30.565.10">
    <property type="entry name" value="Histidine kinase-like ATPase, C-terminal domain"/>
    <property type="match status" value="1"/>
</dbReference>
<dbReference type="InterPro" id="IPR013759">
    <property type="entry name" value="Topo_IIA_B_C"/>
</dbReference>
<dbReference type="GO" id="GO:0006265">
    <property type="term" value="P:DNA topological change"/>
    <property type="evidence" value="ECO:0007669"/>
    <property type="project" value="InterPro"/>
</dbReference>
<dbReference type="InterPro" id="IPR006171">
    <property type="entry name" value="TOPRIM_dom"/>
</dbReference>
<evidence type="ECO:0000256" key="6">
    <source>
        <dbReference type="ARBA" id="ARBA00022840"/>
    </source>
</evidence>
<evidence type="ECO:0000259" key="11">
    <source>
        <dbReference type="Pfam" id="PF01751"/>
    </source>
</evidence>
<comment type="catalytic activity">
    <reaction evidence="1">
        <text>ATP-dependent breakage, passage and rejoining of double-stranded DNA.</text>
        <dbReference type="EC" id="5.6.2.2"/>
    </reaction>
</comment>
<dbReference type="GO" id="GO:0003918">
    <property type="term" value="F:DNA topoisomerase type II (double strand cut, ATP-hydrolyzing) activity"/>
    <property type="evidence" value="ECO:0007669"/>
    <property type="project" value="UniProtKB-EC"/>
</dbReference>
<dbReference type="Pfam" id="PF01751">
    <property type="entry name" value="Toprim"/>
    <property type="match status" value="1"/>
</dbReference>
<comment type="similarity">
    <text evidence="3">Belongs to the type II topoisomerase family.</text>
</comment>
<dbReference type="Pfam" id="PF00204">
    <property type="entry name" value="DNA_gyraseB"/>
    <property type="match status" value="1"/>
</dbReference>
<dbReference type="InterPro" id="IPR001241">
    <property type="entry name" value="Topo_IIA"/>
</dbReference>
<dbReference type="PANTHER" id="PTHR10169:SF38">
    <property type="entry name" value="DNA TOPOISOMERASE 2"/>
    <property type="match status" value="1"/>
</dbReference>
<dbReference type="GO" id="GO:0005524">
    <property type="term" value="F:ATP binding"/>
    <property type="evidence" value="ECO:0007669"/>
    <property type="project" value="UniProtKB-KW"/>
</dbReference>
<dbReference type="PRINTS" id="PR00418">
    <property type="entry name" value="TPI2FAMILY"/>
</dbReference>
<feature type="domain" description="Toprim" evidence="11">
    <location>
        <begin position="468"/>
        <end position="571"/>
    </location>
</feature>
<dbReference type="GO" id="GO:0003677">
    <property type="term" value="F:DNA binding"/>
    <property type="evidence" value="ECO:0007669"/>
    <property type="project" value="UniProtKB-KW"/>
</dbReference>
<sequence length="672" mass="75380">MSKNYTDKVKTLTELERIKIRPQIYIGSTVPVERQTHVLNDSDNTFEPKTLEYTPAILKLCDEVLTNSIDERIRNVQEFEKTPKSKQKNVNVIDHIIVDATEDGKVTVTDNGGIPVEFHPVNKCYTPQMIFGEIGTGTNYDDTADRNVAGLNGLGSKLANIFSKEFYIKTCDGVSQYEQTWRNGLIDIESPTITTRAKKAYKKQAIAFIGSKYEKKIPVKVVNGDIGKRGTTVSFKIDMSYFDGETLSYGVLKLLERKCILGAATNIGLKVTFNGKDYKFDSFNEYVEMYGHETVFYGKSKNWEYAIGVVPMNQGNYNYSIVNSAECSSGEHVSHANHILRNHLKAFMAKNHKMDFTNDNISSQYVLYLNVVVNKPTYETQTKEKLITPRNNFDGKNGGKPSISSSVLKDIEKSDIIKNLIQLHKEKTSSEDSKAIKKQDALNKKKSVRSIEKLVDATSVTGRSKCALWIFEGLSAGNSFISARNSKIHGSYTLTGKIKNLYGLPKSAIASNAVLNDIAMALGITYGKKIDVSKLRYGKIVIAVDADVDGISICAQLITFFMIVAPEIVEAGMLYIVNSPLYKLYNGKTEKYLYSQEDFDKASKRGFKVEYFKGLGSLGAKEYRQMVENPKLIQLVADDEAMDSIKLWMAKQTKDYNAPMYRKQAMDVILNK</sequence>
<dbReference type="PANTHER" id="PTHR10169">
    <property type="entry name" value="DNA TOPOISOMERASE/GYRASE"/>
    <property type="match status" value="1"/>
</dbReference>
<evidence type="ECO:0000256" key="7">
    <source>
        <dbReference type="ARBA" id="ARBA00023029"/>
    </source>
</evidence>
<evidence type="ECO:0000256" key="3">
    <source>
        <dbReference type="ARBA" id="ARBA00011080"/>
    </source>
</evidence>
<dbReference type="Proteomes" id="UP000224877">
    <property type="component" value="Segment"/>
</dbReference>
<dbReference type="EMBL" id="LC168164">
    <property type="protein sequence ID" value="BAV31393.1"/>
    <property type="molecule type" value="Genomic_DNA"/>
</dbReference>
<gene>
    <name evidence="12" type="ORF">BPT24_252</name>
</gene>
<dbReference type="Gene3D" id="3.30.230.10">
    <property type="match status" value="1"/>
</dbReference>
<protein>
    <recommendedName>
        <fullName evidence="4">DNA topoisomerase (ATP-hydrolyzing)</fullName>
        <ecNumber evidence="4">5.6.2.2</ecNumber>
    </recommendedName>
</protein>
<dbReference type="InterPro" id="IPR050634">
    <property type="entry name" value="DNA_Topoisomerase_II"/>
</dbReference>
<dbReference type="Gene3D" id="3.40.50.670">
    <property type="match status" value="1"/>
</dbReference>
<reference evidence="12 13" key="1">
    <citation type="submission" date="2016-07" db="EMBL/GenBank/DDBJ databases">
        <title>Characterization of three bacteriophages infecting bacteria isolated from shrimp culture pond water.</title>
        <authorList>
            <person name="Khoa H.V."/>
        </authorList>
    </citation>
    <scope>NUCLEOTIDE SEQUENCE [LARGE SCALE GENOMIC DNA]</scope>
</reference>
<dbReference type="SUPFAM" id="SSF55874">
    <property type="entry name" value="ATPase domain of HSP90 chaperone/DNA topoisomerase II/histidine kinase"/>
    <property type="match status" value="1"/>
</dbReference>
<accession>A0A1B4X9B3</accession>
<evidence type="ECO:0000256" key="9">
    <source>
        <dbReference type="ARBA" id="ARBA00023235"/>
    </source>
</evidence>
<evidence type="ECO:0000256" key="4">
    <source>
        <dbReference type="ARBA" id="ARBA00012895"/>
    </source>
</evidence>
<dbReference type="InterPro" id="IPR013506">
    <property type="entry name" value="Topo_IIA_bsu_dom2"/>
</dbReference>
<evidence type="ECO:0000256" key="1">
    <source>
        <dbReference type="ARBA" id="ARBA00000185"/>
    </source>
</evidence>
<dbReference type="SUPFAM" id="SSF56719">
    <property type="entry name" value="Type II DNA topoisomerase"/>
    <property type="match status" value="1"/>
</dbReference>
<evidence type="ECO:0000259" key="10">
    <source>
        <dbReference type="Pfam" id="PF00204"/>
    </source>
</evidence>
<dbReference type="InterPro" id="IPR013760">
    <property type="entry name" value="Topo_IIA-like_dom_sf"/>
</dbReference>
<evidence type="ECO:0000313" key="13">
    <source>
        <dbReference type="Proteomes" id="UP000224877"/>
    </source>
</evidence>
<dbReference type="GO" id="GO:0000819">
    <property type="term" value="P:sister chromatid segregation"/>
    <property type="evidence" value="ECO:0007669"/>
    <property type="project" value="TreeGrafter"/>
</dbReference>
<dbReference type="SMART" id="SM00433">
    <property type="entry name" value="TOP2c"/>
    <property type="match status" value="1"/>
</dbReference>
<feature type="domain" description="DNA topoisomerase type IIA subunit B" evidence="10">
    <location>
        <begin position="303"/>
        <end position="392"/>
    </location>
</feature>
<dbReference type="InterPro" id="IPR036890">
    <property type="entry name" value="HATPase_C_sf"/>
</dbReference>
<evidence type="ECO:0000256" key="2">
    <source>
        <dbReference type="ARBA" id="ARBA00001946"/>
    </source>
</evidence>
<evidence type="ECO:0000256" key="5">
    <source>
        <dbReference type="ARBA" id="ARBA00022741"/>
    </source>
</evidence>
<dbReference type="InterPro" id="IPR020568">
    <property type="entry name" value="Ribosomal_Su5_D2-typ_SF"/>
</dbReference>
<keyword evidence="6" id="KW-0067">ATP-binding</keyword>
<name>A0A1B4X9B3_9CAUD</name>
<proteinExistence type="inferred from homology"/>
<evidence type="ECO:0000256" key="8">
    <source>
        <dbReference type="ARBA" id="ARBA00023125"/>
    </source>
</evidence>
<dbReference type="EC" id="5.6.2.2" evidence="4"/>
<dbReference type="InterPro" id="IPR014721">
    <property type="entry name" value="Ribsml_uS5_D2-typ_fold_subgr"/>
</dbReference>
<evidence type="ECO:0000313" key="12">
    <source>
        <dbReference type="EMBL" id="BAV31393.1"/>
    </source>
</evidence>
<keyword evidence="13" id="KW-1185">Reference proteome</keyword>